<dbReference type="AlphaFoldDB" id="A0A7G9Z6M2"/>
<dbReference type="EMBL" id="MT631633">
    <property type="protein sequence ID" value="QNO55906.1"/>
    <property type="molecule type" value="Genomic_DNA"/>
</dbReference>
<evidence type="ECO:0000313" key="1">
    <source>
        <dbReference type="EMBL" id="QNO55906.1"/>
    </source>
</evidence>
<reference evidence="1" key="1">
    <citation type="submission" date="2020-06" db="EMBL/GenBank/DDBJ databases">
        <title>Unique genomic features of the anaerobic methanotrophic archaea.</title>
        <authorList>
            <person name="Chadwick G.L."/>
            <person name="Skennerton C.T."/>
            <person name="Laso-Perez R."/>
            <person name="Leu A.O."/>
            <person name="Speth D.R."/>
            <person name="Yu H."/>
            <person name="Morgan-Lang C."/>
            <person name="Hatzenpichler R."/>
            <person name="Goudeau D."/>
            <person name="Malmstrom R."/>
            <person name="Brazelton W.J."/>
            <person name="Woyke T."/>
            <person name="Hallam S.J."/>
            <person name="Tyson G.W."/>
            <person name="Wegener G."/>
            <person name="Boetius A."/>
            <person name="Orphan V."/>
        </authorList>
    </citation>
    <scope>NUCLEOTIDE SEQUENCE</scope>
</reference>
<accession>A0A7G9Z6M2</accession>
<proteinExistence type="predicted"/>
<dbReference type="PANTHER" id="PTHR39337">
    <property type="entry name" value="BLR5642 PROTEIN"/>
    <property type="match status" value="1"/>
</dbReference>
<dbReference type="PANTHER" id="PTHR39337:SF1">
    <property type="entry name" value="BLR5642 PROTEIN"/>
    <property type="match status" value="1"/>
</dbReference>
<gene>
    <name evidence="1" type="ORF">JGNPCJAK_00009</name>
</gene>
<protein>
    <recommendedName>
        <fullName evidence="2">DUF488 domain-containing protein</fullName>
    </recommendedName>
</protein>
<sequence length="164" mass="19130">MKNTRNFCIYSKMSELEIWSIGTSNRSIEGFLNLLAAYRIEAVVDVRRYPTSRHKHFKQEHLKASLNQCGIEYHHVTELGGYRKGGYTKYMKTGEFEKGLHYVEILARSKRVAIMCAERLFSSCHRRFIADVLKLHGLTVIHIIDPGLCSEHKGRKRNKRLDEF</sequence>
<dbReference type="InterPro" id="IPR014519">
    <property type="entry name" value="UCP024492"/>
</dbReference>
<dbReference type="Pfam" id="PF04343">
    <property type="entry name" value="DUF488"/>
    <property type="match status" value="1"/>
</dbReference>
<dbReference type="InterPro" id="IPR007438">
    <property type="entry name" value="DUF488"/>
</dbReference>
<name>A0A7G9Z6M2_9EURY</name>
<evidence type="ECO:0008006" key="2">
    <source>
        <dbReference type="Google" id="ProtNLM"/>
    </source>
</evidence>
<organism evidence="1">
    <name type="scientific">Candidatus Methanophaga sp. ANME-1 ERB7</name>
    <dbReference type="NCBI Taxonomy" id="2759913"/>
    <lineage>
        <taxon>Archaea</taxon>
        <taxon>Methanobacteriati</taxon>
        <taxon>Methanobacteriota</taxon>
        <taxon>Stenosarchaea group</taxon>
        <taxon>Methanomicrobia</taxon>
        <taxon>Candidatus Methanophagales</taxon>
        <taxon>Candidatus Methanophagaceae</taxon>
        <taxon>Candidatus Methanophaga</taxon>
    </lineage>
</organism>
<dbReference type="PIRSF" id="PIRSF024492">
    <property type="entry name" value="UCP024492"/>
    <property type="match status" value="1"/>
</dbReference>